<comment type="caution">
    <text evidence="3">The sequence shown here is derived from an EMBL/GenBank/DDBJ whole genome shotgun (WGS) entry which is preliminary data.</text>
</comment>
<dbReference type="AlphaFoldDB" id="A0A561CZG0"/>
<accession>A0A561CZG0</accession>
<dbReference type="RefSeq" id="WP_144566949.1">
    <property type="nucleotide sequence ID" value="NZ_VIVN01000011.1"/>
</dbReference>
<dbReference type="SUPFAM" id="SSF51735">
    <property type="entry name" value="NAD(P)-binding Rossmann-fold domains"/>
    <property type="match status" value="1"/>
</dbReference>
<evidence type="ECO:0000256" key="1">
    <source>
        <dbReference type="ARBA" id="ARBA00007637"/>
    </source>
</evidence>
<comment type="similarity">
    <text evidence="1">Belongs to the NAD(P)-dependent epimerase/dehydratase family.</text>
</comment>
<keyword evidence="4" id="KW-1185">Reference proteome</keyword>
<sequence length="321" mass="36710">METNFKNKKVLITGANGFIGSHMVERMVKEGAQVSVIVRDSSDLWRLDDVQKDLDIYRTDLRNSELVTKSVMQIKPDFIFHIGAYGVDGRQNDFFVAAHSNIIGTMNLIHSLKDIGCKKFINIGTCMEYGNKQVIIQEDSFIKPDSIYGSTKASATIIAHQMAVNNDIDLVTLRPFGVFGEKEGSHKFFPYIILSMLEGKQVNLTPCEQYRDYCYIENVIDGFVLAAQNNSIKDEIFNIASGEIQKLKFYVDMLYKEMKSTDLPNYGALHYRENEVWRQQPDISKIKNLLKWEPKISIEDGIAKTVAWYKENKDKFIGTTR</sequence>
<gene>
    <name evidence="3" type="ORF">FB550_111119</name>
</gene>
<dbReference type="Proteomes" id="UP000319671">
    <property type="component" value="Unassembled WGS sequence"/>
</dbReference>
<proteinExistence type="inferred from homology"/>
<dbReference type="PANTHER" id="PTHR43000">
    <property type="entry name" value="DTDP-D-GLUCOSE 4,6-DEHYDRATASE-RELATED"/>
    <property type="match status" value="1"/>
</dbReference>
<reference evidence="3 4" key="1">
    <citation type="submission" date="2019-06" db="EMBL/GenBank/DDBJ databases">
        <title>Sorghum-associated microbial communities from plants grown in Nebraska, USA.</title>
        <authorList>
            <person name="Schachtman D."/>
        </authorList>
    </citation>
    <scope>NUCLEOTIDE SEQUENCE [LARGE SCALE GENOMIC DNA]</scope>
    <source>
        <strain evidence="3 4">2482</strain>
    </source>
</reference>
<organism evidence="3 4">
    <name type="scientific">Neobacillus bataviensis</name>
    <dbReference type="NCBI Taxonomy" id="220685"/>
    <lineage>
        <taxon>Bacteria</taxon>
        <taxon>Bacillati</taxon>
        <taxon>Bacillota</taxon>
        <taxon>Bacilli</taxon>
        <taxon>Bacillales</taxon>
        <taxon>Bacillaceae</taxon>
        <taxon>Neobacillus</taxon>
    </lineage>
</organism>
<dbReference type="EMBL" id="VIVN01000011">
    <property type="protein sequence ID" value="TWD96462.1"/>
    <property type="molecule type" value="Genomic_DNA"/>
</dbReference>
<evidence type="ECO:0000313" key="3">
    <source>
        <dbReference type="EMBL" id="TWD96462.1"/>
    </source>
</evidence>
<feature type="domain" description="NAD-dependent epimerase/dehydratase" evidence="2">
    <location>
        <begin position="10"/>
        <end position="240"/>
    </location>
</feature>
<dbReference type="Gene3D" id="3.40.50.720">
    <property type="entry name" value="NAD(P)-binding Rossmann-like Domain"/>
    <property type="match status" value="1"/>
</dbReference>
<dbReference type="InterPro" id="IPR001509">
    <property type="entry name" value="Epimerase_deHydtase"/>
</dbReference>
<evidence type="ECO:0000259" key="2">
    <source>
        <dbReference type="Pfam" id="PF01370"/>
    </source>
</evidence>
<dbReference type="Pfam" id="PF01370">
    <property type="entry name" value="Epimerase"/>
    <property type="match status" value="1"/>
</dbReference>
<dbReference type="InterPro" id="IPR036291">
    <property type="entry name" value="NAD(P)-bd_dom_sf"/>
</dbReference>
<protein>
    <submittedName>
        <fullName evidence="3">Nucleoside-diphosphate-sugar epimerase</fullName>
    </submittedName>
</protein>
<name>A0A561CZG0_9BACI</name>
<evidence type="ECO:0000313" key="4">
    <source>
        <dbReference type="Proteomes" id="UP000319671"/>
    </source>
</evidence>